<protein>
    <recommendedName>
        <fullName evidence="2">DUF5678 domain-containing protein</fullName>
    </recommendedName>
</protein>
<organism evidence="1">
    <name type="scientific">Variovorax paradoxus</name>
    <dbReference type="NCBI Taxonomy" id="34073"/>
    <lineage>
        <taxon>Bacteria</taxon>
        <taxon>Pseudomonadati</taxon>
        <taxon>Pseudomonadota</taxon>
        <taxon>Betaproteobacteria</taxon>
        <taxon>Burkholderiales</taxon>
        <taxon>Comamonadaceae</taxon>
        <taxon>Variovorax</taxon>
    </lineage>
</organism>
<name>A0A679IYE1_VARPD</name>
<accession>A0A679IYE1</accession>
<dbReference type="AlphaFoldDB" id="A0A679IYE1"/>
<reference evidence="1" key="1">
    <citation type="submission" date="2019-12" db="EMBL/GenBank/DDBJ databases">
        <authorList>
            <person name="Cremers G."/>
        </authorList>
    </citation>
    <scope>NUCLEOTIDE SEQUENCE</scope>
    <source>
        <strain evidence="1">Vvax</strain>
    </source>
</reference>
<evidence type="ECO:0000313" key="1">
    <source>
        <dbReference type="EMBL" id="CAA2101355.1"/>
    </source>
</evidence>
<evidence type="ECO:0008006" key="2">
    <source>
        <dbReference type="Google" id="ProtNLM"/>
    </source>
</evidence>
<proteinExistence type="predicted"/>
<dbReference type="EMBL" id="LR743507">
    <property type="protein sequence ID" value="CAA2101355.1"/>
    <property type="molecule type" value="Genomic_DNA"/>
</dbReference>
<gene>
    <name evidence="1" type="ORF">VVAX_01208</name>
</gene>
<sequence>MVELRAELQTFWNRLPNMVSRHNGQYVVIKGAKVEHFDPTYEGALSWAYDKFGLEQFFVKKVSEEEAVAHFSRDVGPCRP</sequence>